<sequence>VAFRAYLSSDHERLLQLWHDCDLTRPWNDPDDDIRQCIENPSSQLLVAVCEETLCGSVMIGCDGHRGWVYYLAVDPGYRHRGIGRALMAQAEAWVRDRGVPKIQALIRHDNLA</sequence>
<dbReference type="InterPro" id="IPR016181">
    <property type="entry name" value="Acyl_CoA_acyltransferase"/>
</dbReference>
<accession>A0A382ZNK7</accession>
<dbReference type="GO" id="GO:0016747">
    <property type="term" value="F:acyltransferase activity, transferring groups other than amino-acyl groups"/>
    <property type="evidence" value="ECO:0007669"/>
    <property type="project" value="InterPro"/>
</dbReference>
<gene>
    <name evidence="4" type="ORF">METZ01_LOCUS449693</name>
</gene>
<dbReference type="Pfam" id="PF00583">
    <property type="entry name" value="Acetyltransf_1"/>
    <property type="match status" value="1"/>
</dbReference>
<dbReference type="InterPro" id="IPR000182">
    <property type="entry name" value="GNAT_dom"/>
</dbReference>
<proteinExistence type="predicted"/>
<evidence type="ECO:0000256" key="2">
    <source>
        <dbReference type="ARBA" id="ARBA00023315"/>
    </source>
</evidence>
<evidence type="ECO:0000259" key="3">
    <source>
        <dbReference type="PROSITE" id="PS51186"/>
    </source>
</evidence>
<dbReference type="AlphaFoldDB" id="A0A382ZNK7"/>
<reference evidence="4" key="1">
    <citation type="submission" date="2018-05" db="EMBL/GenBank/DDBJ databases">
        <authorList>
            <person name="Lanie J.A."/>
            <person name="Ng W.-L."/>
            <person name="Kazmierczak K.M."/>
            <person name="Andrzejewski T.M."/>
            <person name="Davidsen T.M."/>
            <person name="Wayne K.J."/>
            <person name="Tettelin H."/>
            <person name="Glass J.I."/>
            <person name="Rusch D."/>
            <person name="Podicherti R."/>
            <person name="Tsui H.-C.T."/>
            <person name="Winkler M.E."/>
        </authorList>
    </citation>
    <scope>NUCLEOTIDE SEQUENCE</scope>
</reference>
<name>A0A382ZNK7_9ZZZZ</name>
<dbReference type="EMBL" id="UINC01185233">
    <property type="protein sequence ID" value="SVD96839.1"/>
    <property type="molecule type" value="Genomic_DNA"/>
</dbReference>
<dbReference type="PANTHER" id="PTHR43072">
    <property type="entry name" value="N-ACETYLTRANSFERASE"/>
    <property type="match status" value="1"/>
</dbReference>
<dbReference type="PROSITE" id="PS51186">
    <property type="entry name" value="GNAT"/>
    <property type="match status" value="1"/>
</dbReference>
<evidence type="ECO:0000256" key="1">
    <source>
        <dbReference type="ARBA" id="ARBA00022679"/>
    </source>
</evidence>
<dbReference type="CDD" id="cd04301">
    <property type="entry name" value="NAT_SF"/>
    <property type="match status" value="1"/>
</dbReference>
<dbReference type="SUPFAM" id="SSF55729">
    <property type="entry name" value="Acyl-CoA N-acyltransferases (Nat)"/>
    <property type="match status" value="1"/>
</dbReference>
<evidence type="ECO:0000313" key="4">
    <source>
        <dbReference type="EMBL" id="SVD96839.1"/>
    </source>
</evidence>
<keyword evidence="1" id="KW-0808">Transferase</keyword>
<feature type="domain" description="N-acetyltransferase" evidence="3">
    <location>
        <begin position="1"/>
        <end position="113"/>
    </location>
</feature>
<protein>
    <recommendedName>
        <fullName evidence="3">N-acetyltransferase domain-containing protein</fullName>
    </recommendedName>
</protein>
<organism evidence="4">
    <name type="scientific">marine metagenome</name>
    <dbReference type="NCBI Taxonomy" id="408172"/>
    <lineage>
        <taxon>unclassified sequences</taxon>
        <taxon>metagenomes</taxon>
        <taxon>ecological metagenomes</taxon>
    </lineage>
</organism>
<feature type="non-terminal residue" evidence="4">
    <location>
        <position position="113"/>
    </location>
</feature>
<dbReference type="Gene3D" id="3.40.630.30">
    <property type="match status" value="1"/>
</dbReference>
<feature type="non-terminal residue" evidence="4">
    <location>
        <position position="1"/>
    </location>
</feature>
<dbReference type="PANTHER" id="PTHR43072:SF51">
    <property type="entry name" value="ABC SUPERFAMILY TRANSPORT PROTEIN"/>
    <property type="match status" value="1"/>
</dbReference>
<dbReference type="NCBIfam" id="NF002959">
    <property type="entry name" value="PRK03624.1"/>
    <property type="match status" value="1"/>
</dbReference>
<keyword evidence="2" id="KW-0012">Acyltransferase</keyword>